<keyword evidence="3" id="KW-1185">Reference proteome</keyword>
<dbReference type="WBParaSite" id="nOo.2.0.1.t12109-RA">
    <property type="protein sequence ID" value="nOo.2.0.1.t12109-RA"/>
    <property type="gene ID" value="nOo.2.0.1.g12109"/>
</dbReference>
<dbReference type="Gene3D" id="2.40.70.10">
    <property type="entry name" value="Acid Proteases"/>
    <property type="match status" value="1"/>
</dbReference>
<organism evidence="4">
    <name type="scientific">Onchocerca ochengi</name>
    <name type="common">Filarial nematode worm</name>
    <dbReference type="NCBI Taxonomy" id="42157"/>
    <lineage>
        <taxon>Eukaryota</taxon>
        <taxon>Metazoa</taxon>
        <taxon>Ecdysozoa</taxon>
        <taxon>Nematoda</taxon>
        <taxon>Chromadorea</taxon>
        <taxon>Rhabditida</taxon>
        <taxon>Spirurina</taxon>
        <taxon>Spiruromorpha</taxon>
        <taxon>Filarioidea</taxon>
        <taxon>Onchocercidae</taxon>
        <taxon>Onchocerca</taxon>
    </lineage>
</organism>
<dbReference type="AlphaFoldDB" id="A0A182EVC0"/>
<evidence type="ECO:0000313" key="3">
    <source>
        <dbReference type="Proteomes" id="UP000271087"/>
    </source>
</evidence>
<evidence type="ECO:0000313" key="4">
    <source>
        <dbReference type="WBParaSite" id="nOo.2.0.1.t12109-RA"/>
    </source>
</evidence>
<reference evidence="2 3" key="2">
    <citation type="submission" date="2018-08" db="EMBL/GenBank/DDBJ databases">
        <authorList>
            <person name="Laetsch R D."/>
            <person name="Stevens L."/>
            <person name="Kumar S."/>
            <person name="Blaxter L. M."/>
        </authorList>
    </citation>
    <scope>NUCLEOTIDE SEQUENCE [LARGE SCALE GENOMIC DNA]</scope>
</reference>
<feature type="region of interest" description="Disordered" evidence="1">
    <location>
        <begin position="19"/>
        <end position="70"/>
    </location>
</feature>
<dbReference type="InterPro" id="IPR021109">
    <property type="entry name" value="Peptidase_aspartic_dom_sf"/>
</dbReference>
<accession>A0A182EVC0</accession>
<feature type="compositionally biased region" description="Basic and acidic residues" evidence="1">
    <location>
        <begin position="21"/>
        <end position="38"/>
    </location>
</feature>
<dbReference type="EMBL" id="UYRW01009696">
    <property type="protein sequence ID" value="VDM98062.1"/>
    <property type="molecule type" value="Genomic_DNA"/>
</dbReference>
<name>A0A182EVC0_ONCOC</name>
<sequence>MLEIVNAEWRQYIQQISTPVKRKEEEDKHAPMVDEKTGKPKSYLQHSPNESSALVTNVPKKSEDGKQKGTKIRRPCAFCKKDHWDNEGYIYSALKQRMELVNPTMHEMQEDAIVLLDTGSESSFISRKLAQRLNLEEGEHSMIKISIFSNKQLGPTPVIQQ</sequence>
<protein>
    <submittedName>
        <fullName evidence="4">DUF1758 domain-containing protein</fullName>
    </submittedName>
</protein>
<evidence type="ECO:0000313" key="2">
    <source>
        <dbReference type="EMBL" id="VDM98062.1"/>
    </source>
</evidence>
<dbReference type="Proteomes" id="UP000271087">
    <property type="component" value="Unassembled WGS sequence"/>
</dbReference>
<feature type="compositionally biased region" description="Polar residues" evidence="1">
    <location>
        <begin position="44"/>
        <end position="55"/>
    </location>
</feature>
<dbReference type="STRING" id="42157.A0A182EVC0"/>
<proteinExistence type="predicted"/>
<reference evidence="4" key="1">
    <citation type="submission" date="2016-06" db="UniProtKB">
        <authorList>
            <consortium name="WormBaseParasite"/>
        </authorList>
    </citation>
    <scope>IDENTIFICATION</scope>
</reference>
<evidence type="ECO:0000256" key="1">
    <source>
        <dbReference type="SAM" id="MobiDB-lite"/>
    </source>
</evidence>
<dbReference type="OrthoDB" id="5864896at2759"/>
<gene>
    <name evidence="2" type="ORF">NOO_LOCUS12109</name>
</gene>